<protein>
    <submittedName>
        <fullName evidence="1">Uncharacterized protein</fullName>
    </submittedName>
</protein>
<dbReference type="KEGG" id="cari:FNU76_00415"/>
<evidence type="ECO:0000313" key="1">
    <source>
        <dbReference type="EMBL" id="QDQ24929.1"/>
    </source>
</evidence>
<dbReference type="OrthoDB" id="8759061at2"/>
<dbReference type="EMBL" id="CP041730">
    <property type="protein sequence ID" value="QDQ24929.1"/>
    <property type="molecule type" value="Genomic_DNA"/>
</dbReference>
<accession>A0A516S9V6</accession>
<reference evidence="2" key="1">
    <citation type="submission" date="2019-07" db="EMBL/GenBank/DDBJ databases">
        <title>Chitinimonas sp. nov., isolated from Ny-Alesund, arctica soil.</title>
        <authorList>
            <person name="Xu Q."/>
            <person name="Peng F."/>
        </authorList>
    </citation>
    <scope>NUCLEOTIDE SEQUENCE [LARGE SCALE GENOMIC DNA]</scope>
    <source>
        <strain evidence="2">R3-44</strain>
    </source>
</reference>
<evidence type="ECO:0000313" key="2">
    <source>
        <dbReference type="Proteomes" id="UP000317550"/>
    </source>
</evidence>
<dbReference type="RefSeq" id="WP_143855854.1">
    <property type="nucleotide sequence ID" value="NZ_CP041730.1"/>
</dbReference>
<sequence length="65" mass="7313">MAKPLTSDAIPVAPRTYRDKSFNSRTLVLEDGRAFMVEKSRIVTDVPELVAYLDQHDDFESVAAE</sequence>
<proteinExistence type="predicted"/>
<organism evidence="1 2">
    <name type="scientific">Chitinimonas arctica</name>
    <dbReference type="NCBI Taxonomy" id="2594795"/>
    <lineage>
        <taxon>Bacteria</taxon>
        <taxon>Pseudomonadati</taxon>
        <taxon>Pseudomonadota</taxon>
        <taxon>Betaproteobacteria</taxon>
        <taxon>Neisseriales</taxon>
        <taxon>Chitinibacteraceae</taxon>
        <taxon>Chitinimonas</taxon>
    </lineage>
</organism>
<gene>
    <name evidence="1" type="ORF">FNU76_00415</name>
</gene>
<dbReference type="AlphaFoldDB" id="A0A516S9V6"/>
<keyword evidence="2" id="KW-1185">Reference proteome</keyword>
<dbReference type="Proteomes" id="UP000317550">
    <property type="component" value="Chromosome"/>
</dbReference>
<name>A0A516S9V6_9NEIS</name>